<dbReference type="InterPro" id="IPR029058">
    <property type="entry name" value="AB_hydrolase_fold"/>
</dbReference>
<proteinExistence type="predicted"/>
<keyword evidence="2" id="KW-0645">Protease</keyword>
<dbReference type="RefSeq" id="WP_073276893.1">
    <property type="nucleotide sequence ID" value="NZ_FQVA01000005.1"/>
</dbReference>
<dbReference type="STRING" id="494016.SAMN04487965_3149"/>
<reference evidence="3" key="1">
    <citation type="submission" date="2016-11" db="EMBL/GenBank/DDBJ databases">
        <authorList>
            <person name="Varghese N."/>
            <person name="Submissions S."/>
        </authorList>
    </citation>
    <scope>NUCLEOTIDE SEQUENCE [LARGE SCALE GENOMIC DNA]</scope>
    <source>
        <strain evidence="3">CGMCC 1.7063</strain>
    </source>
</reference>
<evidence type="ECO:0000313" key="2">
    <source>
        <dbReference type="EMBL" id="SHG01273.1"/>
    </source>
</evidence>
<keyword evidence="3" id="KW-1185">Reference proteome</keyword>
<dbReference type="Gene3D" id="3.40.50.1820">
    <property type="entry name" value="alpha/beta hydrolase"/>
    <property type="match status" value="1"/>
</dbReference>
<dbReference type="GO" id="GO:0004177">
    <property type="term" value="F:aminopeptidase activity"/>
    <property type="evidence" value="ECO:0007669"/>
    <property type="project" value="UniProtKB-KW"/>
</dbReference>
<accession>A0A1M5GC06</accession>
<evidence type="ECO:0000313" key="3">
    <source>
        <dbReference type="Proteomes" id="UP000184170"/>
    </source>
</evidence>
<dbReference type="EMBL" id="FQVA01000005">
    <property type="protein sequence ID" value="SHG01273.1"/>
    <property type="molecule type" value="Genomic_DNA"/>
</dbReference>
<sequence>MEFVARGNRLHYRRWWVEKALGIVVISHGLGEHSGRYRQLARDLNRSGFSVYALDHYGHGQSDGKRGDIDDFAHYSADLHAFIRLVKKDNPGCGLHLLGHSMGGVIACGCAVRYGGIDSLVLSAPGFRGAKEPGGLELWLLQRLVKLFPRLTLPNRLDIRGICRDESVVAAYRADELVHDRVSLQWFSTFLREREFLYPRLGQISEPCLMLLPEGDRLVDVATSRIWFDRLGSHAKQLQVFPGAYHEVFNEVEEGARARELLLRHLQSLLPLPVAAALT</sequence>
<organism evidence="2 3">
    <name type="scientific">Microbulbifer donghaiensis</name>
    <dbReference type="NCBI Taxonomy" id="494016"/>
    <lineage>
        <taxon>Bacteria</taxon>
        <taxon>Pseudomonadati</taxon>
        <taxon>Pseudomonadota</taxon>
        <taxon>Gammaproteobacteria</taxon>
        <taxon>Cellvibrionales</taxon>
        <taxon>Microbulbiferaceae</taxon>
        <taxon>Microbulbifer</taxon>
    </lineage>
</organism>
<dbReference type="Pfam" id="PF12146">
    <property type="entry name" value="Hydrolase_4"/>
    <property type="match status" value="1"/>
</dbReference>
<feature type="domain" description="Serine aminopeptidase S33" evidence="1">
    <location>
        <begin position="20"/>
        <end position="252"/>
    </location>
</feature>
<dbReference type="InterPro" id="IPR051044">
    <property type="entry name" value="MAG_DAG_Lipase"/>
</dbReference>
<dbReference type="PANTHER" id="PTHR11614">
    <property type="entry name" value="PHOSPHOLIPASE-RELATED"/>
    <property type="match status" value="1"/>
</dbReference>
<dbReference type="SUPFAM" id="SSF53474">
    <property type="entry name" value="alpha/beta-Hydrolases"/>
    <property type="match status" value="1"/>
</dbReference>
<gene>
    <name evidence="2" type="ORF">SAMN04487965_3149</name>
</gene>
<name>A0A1M5GC06_9GAMM</name>
<dbReference type="Proteomes" id="UP000184170">
    <property type="component" value="Unassembled WGS sequence"/>
</dbReference>
<keyword evidence="2" id="KW-0031">Aminopeptidase</keyword>
<keyword evidence="2" id="KW-0378">Hydrolase</keyword>
<dbReference type="InterPro" id="IPR022742">
    <property type="entry name" value="Hydrolase_4"/>
</dbReference>
<protein>
    <submittedName>
        <fullName evidence="2">Serine aminopeptidase, S33</fullName>
    </submittedName>
</protein>
<evidence type="ECO:0000259" key="1">
    <source>
        <dbReference type="Pfam" id="PF12146"/>
    </source>
</evidence>
<dbReference type="OrthoDB" id="9806902at2"/>
<dbReference type="AlphaFoldDB" id="A0A1M5GC06"/>